<dbReference type="Pfam" id="PF12780">
    <property type="entry name" value="AAA_8"/>
    <property type="match status" value="1"/>
</dbReference>
<dbReference type="GO" id="GO:0005929">
    <property type="term" value="C:cilium"/>
    <property type="evidence" value="ECO:0007669"/>
    <property type="project" value="UniProtKB-SubCell"/>
</dbReference>
<dbReference type="Gene3D" id="1.20.1270.280">
    <property type="match status" value="1"/>
</dbReference>
<evidence type="ECO:0000259" key="21">
    <source>
        <dbReference type="SMART" id="SM00382"/>
    </source>
</evidence>
<keyword evidence="7" id="KW-0963">Cytoplasm</keyword>
<dbReference type="FunFam" id="3.20.180.20:FF:000002">
    <property type="entry name" value="Cytoplasmic dynein heavy chain 1"/>
    <property type="match status" value="1"/>
</dbReference>
<comment type="caution">
    <text evidence="22">The sequence shown here is derived from an EMBL/GenBank/DDBJ whole genome shotgun (WGS) entry which is preliminary data.</text>
</comment>
<dbReference type="GO" id="GO:0007018">
    <property type="term" value="P:microtubule-based movement"/>
    <property type="evidence" value="ECO:0007669"/>
    <property type="project" value="InterPro"/>
</dbReference>
<evidence type="ECO:0000256" key="5">
    <source>
        <dbReference type="ARBA" id="ARBA00022473"/>
    </source>
</evidence>
<dbReference type="Gene3D" id="1.10.8.720">
    <property type="entry name" value="Region D6 of dynein motor"/>
    <property type="match status" value="1"/>
</dbReference>
<dbReference type="SMART" id="SM00382">
    <property type="entry name" value="AAA"/>
    <property type="match status" value="2"/>
</dbReference>
<dbReference type="Pfam" id="PF08385">
    <property type="entry name" value="DHC_N1"/>
    <property type="match status" value="1"/>
</dbReference>
<dbReference type="Gene3D" id="3.20.180.20">
    <property type="entry name" value="Dynein heavy chain, N-terminal domain 2"/>
    <property type="match status" value="1"/>
</dbReference>
<dbReference type="InterPro" id="IPR042222">
    <property type="entry name" value="Dynein_2_N"/>
</dbReference>
<dbReference type="InterPro" id="IPR013602">
    <property type="entry name" value="Dynein_heavy_linker"/>
</dbReference>
<dbReference type="Gene3D" id="3.40.50.300">
    <property type="entry name" value="P-loop containing nucleotide triphosphate hydrolases"/>
    <property type="match status" value="5"/>
</dbReference>
<evidence type="ECO:0000256" key="19">
    <source>
        <dbReference type="ARBA" id="ARBA00023902"/>
    </source>
</evidence>
<evidence type="ECO:0000256" key="12">
    <source>
        <dbReference type="ARBA" id="ARBA00023017"/>
    </source>
</evidence>
<keyword evidence="8" id="KW-0493">Microtubule</keyword>
<dbReference type="InterPro" id="IPR054354">
    <property type="entry name" value="DYNC2H1-like_lid"/>
</dbReference>
<dbReference type="Gene3D" id="1.20.140.100">
    <property type="entry name" value="Dynein heavy chain, N-terminal domain 2"/>
    <property type="match status" value="1"/>
</dbReference>
<dbReference type="SUPFAM" id="SSF52540">
    <property type="entry name" value="P-loop containing nucleoside triphosphate hydrolases"/>
    <property type="match status" value="4"/>
</dbReference>
<dbReference type="Pfam" id="PF12777">
    <property type="entry name" value="MT"/>
    <property type="match status" value="1"/>
</dbReference>
<evidence type="ECO:0000256" key="18">
    <source>
        <dbReference type="ARBA" id="ARBA00023273"/>
    </source>
</evidence>
<dbReference type="Pfam" id="PF08393">
    <property type="entry name" value="DHC_N2"/>
    <property type="match status" value="1"/>
</dbReference>
<dbReference type="Gene3D" id="1.20.920.20">
    <property type="match status" value="1"/>
</dbReference>
<dbReference type="Pfam" id="PF03028">
    <property type="entry name" value="Dynein_heavy"/>
    <property type="match status" value="1"/>
</dbReference>
<dbReference type="InterPro" id="IPR042228">
    <property type="entry name" value="Dynein_linker_3"/>
</dbReference>
<dbReference type="GO" id="GO:0008569">
    <property type="term" value="F:minus-end-directed microtubule motor activity"/>
    <property type="evidence" value="ECO:0007669"/>
    <property type="project" value="InterPro"/>
</dbReference>
<evidence type="ECO:0000256" key="3">
    <source>
        <dbReference type="ARBA" id="ARBA00004245"/>
    </source>
</evidence>
<evidence type="ECO:0000256" key="13">
    <source>
        <dbReference type="ARBA" id="ARBA00023054"/>
    </source>
</evidence>
<evidence type="ECO:0000313" key="23">
    <source>
        <dbReference type="Proteomes" id="UP000187209"/>
    </source>
</evidence>
<dbReference type="InterPro" id="IPR043157">
    <property type="entry name" value="Dynein_AAA1S"/>
</dbReference>
<dbReference type="Pfam" id="PF12775">
    <property type="entry name" value="AAA_7"/>
    <property type="match status" value="1"/>
</dbReference>
<accession>A0A1R2CTT3</accession>
<keyword evidence="10" id="KW-0970">Cilium biogenesis/degradation</keyword>
<dbReference type="GO" id="GO:0051959">
    <property type="term" value="F:dynein light intermediate chain binding"/>
    <property type="evidence" value="ECO:0007669"/>
    <property type="project" value="InterPro"/>
</dbReference>
<keyword evidence="5" id="KW-0217">Developmental protein</keyword>
<keyword evidence="17" id="KW-0206">Cytoskeleton</keyword>
<dbReference type="Pfam" id="PF12774">
    <property type="entry name" value="AAA_6"/>
    <property type="match status" value="1"/>
</dbReference>
<dbReference type="Gene3D" id="3.10.490.20">
    <property type="match status" value="1"/>
</dbReference>
<dbReference type="InterPro" id="IPR024743">
    <property type="entry name" value="Dynein_HC_stalk"/>
</dbReference>
<evidence type="ECO:0000256" key="2">
    <source>
        <dbReference type="ARBA" id="ARBA00004202"/>
    </source>
</evidence>
<dbReference type="Gene3D" id="1.20.920.30">
    <property type="match status" value="1"/>
</dbReference>
<keyword evidence="18" id="KW-0966">Cell projection</keyword>
<dbReference type="FunFam" id="1.10.8.720:FF:000006">
    <property type="entry name" value="cytoplasmic dynein 2 heavy chain 1"/>
    <property type="match status" value="1"/>
</dbReference>
<evidence type="ECO:0000256" key="9">
    <source>
        <dbReference type="ARBA" id="ARBA00022741"/>
    </source>
</evidence>
<keyword evidence="13 20" id="KW-0175">Coiled coil</keyword>
<comment type="similarity">
    <text evidence="4">Belongs to the dynein heavy chain family.</text>
</comment>
<dbReference type="InterPro" id="IPR003593">
    <property type="entry name" value="AAA+_ATPase"/>
</dbReference>
<keyword evidence="15" id="KW-0472">Membrane</keyword>
<evidence type="ECO:0000256" key="4">
    <source>
        <dbReference type="ARBA" id="ARBA00008887"/>
    </source>
</evidence>
<dbReference type="FunFam" id="3.40.50.300:FF:000598">
    <property type="entry name" value="Dynein cytoplasmic 2 heavy chain 1"/>
    <property type="match status" value="1"/>
</dbReference>
<dbReference type="GO" id="GO:0005874">
    <property type="term" value="C:microtubule"/>
    <property type="evidence" value="ECO:0007669"/>
    <property type="project" value="UniProtKB-KW"/>
</dbReference>
<dbReference type="EMBL" id="MPUH01000062">
    <property type="protein sequence ID" value="OMJ92391.1"/>
    <property type="molecule type" value="Genomic_DNA"/>
</dbReference>
<dbReference type="Proteomes" id="UP000187209">
    <property type="component" value="Unassembled WGS sequence"/>
</dbReference>
<feature type="domain" description="AAA+ ATPase" evidence="21">
    <location>
        <begin position="2222"/>
        <end position="2369"/>
    </location>
</feature>
<dbReference type="Pfam" id="PF22597">
    <property type="entry name" value="DYN_lid"/>
    <property type="match status" value="1"/>
</dbReference>
<dbReference type="InterPro" id="IPR013594">
    <property type="entry name" value="Dynein_heavy_tail"/>
</dbReference>
<evidence type="ECO:0000256" key="16">
    <source>
        <dbReference type="ARBA" id="ARBA00023175"/>
    </source>
</evidence>
<evidence type="ECO:0000256" key="8">
    <source>
        <dbReference type="ARBA" id="ARBA00022701"/>
    </source>
</evidence>
<evidence type="ECO:0000256" key="14">
    <source>
        <dbReference type="ARBA" id="ARBA00023069"/>
    </source>
</evidence>
<dbReference type="InterPro" id="IPR049400">
    <property type="entry name" value="DYNC2H1_AAA_dom"/>
</dbReference>
<dbReference type="InterPro" id="IPR024317">
    <property type="entry name" value="Dynein_heavy_chain_D4_dom"/>
</dbReference>
<dbReference type="Pfam" id="PF12781">
    <property type="entry name" value="AAA_9"/>
    <property type="match status" value="1"/>
</dbReference>
<dbReference type="Gene3D" id="1.20.58.1120">
    <property type="match status" value="1"/>
</dbReference>
<proteinExistence type="inferred from homology"/>
<dbReference type="InterPro" id="IPR042219">
    <property type="entry name" value="AAA_lid_11_sf"/>
</dbReference>
<evidence type="ECO:0000256" key="10">
    <source>
        <dbReference type="ARBA" id="ARBA00022794"/>
    </source>
</evidence>
<dbReference type="GO" id="GO:0030286">
    <property type="term" value="C:dynein complex"/>
    <property type="evidence" value="ECO:0007669"/>
    <property type="project" value="UniProtKB-KW"/>
</dbReference>
<dbReference type="PANTHER" id="PTHR45703:SF22">
    <property type="entry name" value="DYNEIN CYTOPLASMIC 2 HEAVY CHAIN 1"/>
    <property type="match status" value="1"/>
</dbReference>
<keyword evidence="23" id="KW-1185">Reference proteome</keyword>
<reference evidence="22 23" key="1">
    <citation type="submission" date="2016-11" db="EMBL/GenBank/DDBJ databases">
        <title>The macronuclear genome of Stentor coeruleus: a giant cell with tiny introns.</title>
        <authorList>
            <person name="Slabodnick M."/>
            <person name="Ruby J.G."/>
            <person name="Reiff S.B."/>
            <person name="Swart E.C."/>
            <person name="Gosai S."/>
            <person name="Prabakaran S."/>
            <person name="Witkowska E."/>
            <person name="Larue G.E."/>
            <person name="Fisher S."/>
            <person name="Freeman R.M."/>
            <person name="Gunawardena J."/>
            <person name="Chu W."/>
            <person name="Stover N.A."/>
            <person name="Gregory B.D."/>
            <person name="Nowacki M."/>
            <person name="Derisi J."/>
            <person name="Roy S.W."/>
            <person name="Marshall W.F."/>
            <person name="Sood P."/>
        </authorList>
    </citation>
    <scope>NUCLEOTIDE SEQUENCE [LARGE SCALE GENOMIC DNA]</scope>
    <source>
        <strain evidence="22">WM001</strain>
    </source>
</reference>
<evidence type="ECO:0000256" key="6">
    <source>
        <dbReference type="ARBA" id="ARBA00022475"/>
    </source>
</evidence>
<sequence length="4184" mass="479041">MSDVRVTYIANCVSSYLRAGPPPPSALITSFLDSSDFSVLQVLYDSEFHFRNDLQQPPQNCREVHFIKLIPRPLSENELSSQIVIGSLGQDSLSTLYRSLSAISIPLLKSGKLDLRLSSVLEDLVGGLSYSLKESSGENITCILTPTDEIEYWNNVSNDYRSDKQEQGKAYMDHYGKIMQNWANFASLEFAEFYELIETTGEVLESIWKDDKFVYPQDRMERVLHVVADAIPRKMQTGLGNMWEDELGNVVAKLNEGLKAVQRWVQIMQSIPNCNKKKRKWQGKEINVQNLVDFQTRVEEIIEIKSQMDELLKLLTPENQKRFKLDKIFEPLKKINPFQVSEYSKALWEEAKSRYNANIQGPEEIIAGEIRKKLLQTTETNFQIRYIQTCKGLISRPNIKKALQNEREQLLSQIVLSVESLKQEFDQKSTQSSNIVSSFDKLSQENMSPLVSSIVWARQLYTKLNRTYSSSEWLLADLENFKKLRHFKDTLGKKLEDYQKQSFGSWCGGVDKALSDKSDPIALDITGKLMELDLTDGFLKVGFSDKLVQLIKEVRQLLEYGFDVPKNIKTVALEGKKYCKEAITLKQVANFYNNMSSQILECQKRMLLGEAIAFEEVVKNTKSLSSGKLMWNSSNEVAEYIKVVQKAANELMGENRKLRKVHFEIIEKIKELQSIDLLKYRQMWKDKLNEIRRNVEAVSDNKDPTGLVIWKTALDKELYKALEVQYKQGLENLSQNLPDIKIDLSFMNKTLQFRPPLEEIKSKYYTEIRLFISIPITFQGFGGSPEIYRKMPDKSSDLLYTVYKNAENLFVELKELQVSYKHWCVLGRVNIENLVEEKIKTVEDFDHNFKTLRQKRKDIERIPDSHKIHCFNISTTPLKSSLEDQLQRLSDALIVSLKTTIKFDAELLTEFLKTAQAKLNQRPQTVEEITQAQKEILEVVSHKEKMQVTYDSIQEKSKSLRQITGTAPNLAGLNDKWEGFLTSVESFKEIIEQQREVVKKDIQKRIDELALALEKFESRWNALKPKPLEELKMETAIESSERIREWREDWNGLKDRTKGIIEESEHFGVPVPKFDLQKVDKELSEQTENWRIFEEFREELKKLSDEDWLSFRSKLYLFQEFFVNWSDKLKSRSKEAVTRFIHSQIEMYKRAWPLLKLSTGEGFEKEHWKTLFHYMKLGKEVTMENLKLNHFIESIAYVIASADQIKELQARSQGEVTIREAIQELRVWCDEASFSLFEHVQNDRVTPLIKDWKELMTQVSDNQSLLSSLKESRYFSRFADQVSQFESKLSSLDEYLSRLAIIQRKWVYLEPIFGRGSLPQEQSRFRRIDDDYRNIMLGVGMDPKVVSLCNIPGLKDTLDMLIDQLERCQKALNDFLEEKRSKFPRFYFIGDDDLLEILGQAKNPTVIQTHLKKLFSGIYRVEFGDNNSKIIAFLSSAGERVQLHNAIRIVDDVEIWLDALSREMQSTLSKELINCLKTDKVQSILPSQPSQLCSLSEVITFSEQCVKAIEGGTMNKLKADLQRKLAELTSARQTDALMLIKVKSLILDLIHNMEVSECLIENKVSSTNDWQWHRQLKFFIQQSMCMIHMVEAVFNYTYEYQGNAPKLVHTPLTDKCYLTLTQGMMMGYGGNPYGPAGTVKALGQAFGRQVLVFNCDEGIDFKSMGRIFIGLVKCGAWGCFDEFNRLLEEQLSAISQQIQVIQWAIKNSEKSLELLGRVIEVNQNAGIFVTMNPAGKGYGGRSKLPDNLKMLFRPVAMSVPDNELIAEVLLFSEGFQSAKSLSKKLVELFILSRQLLSSQQHYDWGLRALKTTLTIGGQIIQSERAFTPSMTPAREAIILIKAIRINTLPKLTYADLQKFSPLVNDIFIGSTVEDIRYDDLEQAIRKTLEEQKLEYSENQVSKILQFYESTMQRMGVVLVGPSGCGKSTIWKVLKSSLSKLNKEIKTHIMNPKSMPRQQLLGHMDNDTREWNEGVLTAAARECVKQPLDVRSWVICDGDIDPEWIESLNSVLDDNHLLTLPTGERISFADNVNFIFETNDLRFASPATVSRMGMIFMSEEDVDIRRLIVSWMKKQPTEDGMRIERWVEEILMTGLEWALLNHDDMIVPTTKVGIVMSALSMLSGIKTKTEFVYAVIRGIGSNFKQEQRVRFASEMFSRGKENPPDPRYPLDCFYNDKAQSLKPFVSENEKFDLGDFADAYEPPIVRTVGIQRDIETFRTWLENGQPFIVVGPEGCGKNLMLKSSFKLLKSTQVAVLNCNAQTSANHVIQKLLQVCVQSTSNQGKVLRPKDSSRLILYLKDINLPTPDKYDTIQLIALLQQLVSYQGFYDGLEFVSLERVQIVASMNPSSVVGRHALSPRFTAIVRIVSVDYPSRDELIHIYTVYLKNILKLPNLGNNINSAGKLATAMVEMFTAVRSKFVIDDYKHYLFTPRDITQWVVSLLRYEAKNMPQLCEVWGYEASRIFKDRLVLGKQQKNHVRLFENLLQEKLRQDLGYNDVIDCYYTTWSATHEGSGPPMGRVTGENLENIMKQGLLAYEREYRELHMHIFSESLLSLAIANRILSRPGGCMLLVGESGIGRRNVTLLSSHMLNLQFVSFNITREYSNKEFRRDLKLILQLAGIEGKPTTMFIEDYQLVNPEFLQLLNGLLSSGEVPGLYTSDEIEPLLVNLADEMRQIGGFKSLYEFFVSRVKKNLRTVLSLDFSHPLYELNCANNPALYTRCSVVWMKQWSEDSLKSITQIELHEQIQEIHDKQDIIKLAMYIHSSVPNGVLRNFIDLLKTFRKIYALKVNSQGGQSSHLKAGLDKLKEAEKLVDDLRISAEGKKKLLAVKQKEADEALKKITEAMAKAAERRQEVETLQKNLEKENTKINQRKSQVESELDEIQPAVEEARKAVGSIKKENLDEIKALRMPPEPVHDVLCAVLRLMGSYDTSWNSCKEFLKGRSVIASIMNFDPRNITPEIREDVEKLVRKNASSFEDAVIQRASVAAASLATWVKNLLKCSVIFQKVKPLEDDLYKATKNLEASQKRVMECENELNKINLQVEQLKEDFSKRTSEAEKLKNELASAESTLSSAQELLGKLSGEKKRWEAQLKELKENLDLIPKYSMLSAGFSTYLSAYSEDVRESLLKKWKTSCGTNSYEFKKFMSSESEILRWKGEGLPEDQLSTENAIVLFNSVKTPLIVDPATAATTWLKTQNSGKGEVLNQSDPRFTSQFELGVRFGKVIVVQEIDRLEPMLFPLLRLDLIKQGPRFVVQIGDKQIDYNESFRLYLCTRDSSIEVPSNSRAVITFVNFTVTRSGLEGQLLSLILNHEQPELEKKKTEMLAREEHLKVQLADLEKELLEELATATGNILENKSLIESLNRTKTNSIEIGESLKKSQELQASVDRQREEYRPLASNGSTIFSSLQDLKKVNNMYQFSLVSFIKLFNKALLANVTSSSLAEKLEKLRRNLVKLIFVNVCRAIFKADILMFGLHFCRFTKGDLFEPNEWEFLKGEVAASGDAGRLFPLWASEDRRDEFGMLAATLPKVINYIQLDNNNIWEPWGKSGTCEKEFPSSVSSKMTSFQKLLLVKVLRPDRLESAMHLFVCEALGESDVSPPPLSLMDVYRNETIATEPILFIVSPGSDPTKELEEFAEAVVGRDKFHQMAMGGGQNDEALKLLKECAHKGHWLCLKNLHIVTGWLPLLEKELKIMKPNDSFRLWLTTEPHSKFPAILLQSSLKISYESPPGIKKNLQRTYLSITPEDFEKGSVIRAQALFSLAWFHAIVQERRTYIPQGWSKFYEFSLADIRTGINLLEKVLERAPVQWSTLRGLLENAVYGGRIDNFFDIKVLQAYLEKYFSETTFSNGILSQGIKLPNSKSYKEYIKLIDGLSDVDSPKLFGLPLNINRSVQRFNSANVIKQIKQLSAISHEDIKFDREQWSEKLGPISNLWKTMLKSEDRFKGKLEESEDSLSNFVITEARYAFKMLEKVNESLESISKVISGNELLTSSIEQDGKELLMNQVPESWSSMWEGPNSPVAWLRALVRKTSALKRWLEAVHRRTLFNEPVTLGELFHPETFLNVLRQVHARKIKHPMELLKLVACFDRKLEGGIMVRNILLQGCDFRNTLITSVDNSSDLAILPEFSIAWIKNSDPEPVTGEYVRVPLYNSLEREKSLCTLALPNQGNAEERIISGVALFLSGSDE</sequence>
<dbReference type="SUPFAM" id="SSF90257">
    <property type="entry name" value="Myosin rod fragments"/>
    <property type="match status" value="1"/>
</dbReference>
<dbReference type="GO" id="GO:0005524">
    <property type="term" value="F:ATP binding"/>
    <property type="evidence" value="ECO:0007669"/>
    <property type="project" value="UniProtKB-KW"/>
</dbReference>
<organism evidence="22 23">
    <name type="scientific">Stentor coeruleus</name>
    <dbReference type="NCBI Taxonomy" id="5963"/>
    <lineage>
        <taxon>Eukaryota</taxon>
        <taxon>Sar</taxon>
        <taxon>Alveolata</taxon>
        <taxon>Ciliophora</taxon>
        <taxon>Postciliodesmatophora</taxon>
        <taxon>Heterotrichea</taxon>
        <taxon>Heterotrichida</taxon>
        <taxon>Stentoridae</taxon>
        <taxon>Stentor</taxon>
    </lineage>
</organism>
<dbReference type="FunFam" id="3.40.50.300:FF:000710">
    <property type="entry name" value="Cytoplasmic dynein 2 heavy chain 1"/>
    <property type="match status" value="1"/>
</dbReference>
<keyword evidence="16" id="KW-0505">Motor protein</keyword>
<protein>
    <recommendedName>
        <fullName evidence="19">Cytoplasmic dynein 2 heavy chain 1</fullName>
    </recommendedName>
</protein>
<dbReference type="GO" id="GO:0045505">
    <property type="term" value="F:dynein intermediate chain binding"/>
    <property type="evidence" value="ECO:0007669"/>
    <property type="project" value="InterPro"/>
</dbReference>
<comment type="subcellular location">
    <subcellularLocation>
        <location evidence="2">Cell membrane</location>
        <topology evidence="2">Peripheral membrane protein</topology>
    </subcellularLocation>
    <subcellularLocation>
        <location evidence="1">Cell projection</location>
        <location evidence="1">Cilium</location>
    </subcellularLocation>
    <subcellularLocation>
        <location evidence="3">Cytoplasm</location>
        <location evidence="3">Cytoskeleton</location>
    </subcellularLocation>
</comment>
<dbReference type="InterPro" id="IPR041658">
    <property type="entry name" value="AAA_lid_11"/>
</dbReference>
<evidence type="ECO:0000256" key="20">
    <source>
        <dbReference type="SAM" id="Coils"/>
    </source>
</evidence>
<gene>
    <name evidence="22" type="ORF">SteCoe_4833</name>
</gene>
<dbReference type="InterPro" id="IPR043160">
    <property type="entry name" value="Dynein_C_barrel"/>
</dbReference>
<dbReference type="InterPro" id="IPR035706">
    <property type="entry name" value="AAA_9"/>
</dbReference>
<keyword evidence="9" id="KW-0547">Nucleotide-binding</keyword>
<feature type="coiled-coil region" evidence="20">
    <location>
        <begin position="2805"/>
        <end position="2878"/>
    </location>
</feature>
<evidence type="ECO:0000256" key="15">
    <source>
        <dbReference type="ARBA" id="ARBA00023136"/>
    </source>
</evidence>
<keyword evidence="6" id="KW-1003">Cell membrane</keyword>
<keyword evidence="12" id="KW-0243">Dynein</keyword>
<dbReference type="PANTHER" id="PTHR45703">
    <property type="entry name" value="DYNEIN HEAVY CHAIN"/>
    <property type="match status" value="1"/>
</dbReference>
<feature type="coiled-coil region" evidence="20">
    <location>
        <begin position="3319"/>
        <end position="3346"/>
    </location>
</feature>
<dbReference type="Gene3D" id="1.10.8.710">
    <property type="match status" value="1"/>
</dbReference>
<name>A0A1R2CTT3_9CILI</name>
<dbReference type="InterPro" id="IPR004273">
    <property type="entry name" value="Dynein_heavy_D6_P-loop"/>
</dbReference>
<dbReference type="InterPro" id="IPR026983">
    <property type="entry name" value="DHC"/>
</dbReference>
<dbReference type="InterPro" id="IPR027417">
    <property type="entry name" value="P-loop_NTPase"/>
</dbReference>
<evidence type="ECO:0000256" key="7">
    <source>
        <dbReference type="ARBA" id="ARBA00022490"/>
    </source>
</evidence>
<keyword evidence="11" id="KW-0067">ATP-binding</keyword>
<evidence type="ECO:0000313" key="22">
    <source>
        <dbReference type="EMBL" id="OMJ92391.1"/>
    </source>
</evidence>
<evidence type="ECO:0000256" key="17">
    <source>
        <dbReference type="ARBA" id="ARBA00023212"/>
    </source>
</evidence>
<dbReference type="FunFam" id="3.40.50.300:FF:000706">
    <property type="entry name" value="Cytoplasmic dynein 2 heavy chain 1"/>
    <property type="match status" value="1"/>
</dbReference>
<dbReference type="InterPro" id="IPR041228">
    <property type="entry name" value="Dynein_C"/>
</dbReference>
<evidence type="ECO:0000256" key="1">
    <source>
        <dbReference type="ARBA" id="ARBA00004138"/>
    </source>
</evidence>
<feature type="coiled-coil region" evidence="20">
    <location>
        <begin position="3014"/>
        <end position="3097"/>
    </location>
</feature>
<dbReference type="GO" id="GO:0005886">
    <property type="term" value="C:plasma membrane"/>
    <property type="evidence" value="ECO:0007669"/>
    <property type="project" value="UniProtKB-SubCell"/>
</dbReference>
<keyword evidence="14" id="KW-0969">Cilium</keyword>
<dbReference type="FunFam" id="3.40.50.300:FF:000071">
    <property type="entry name" value="Cytoplasmic dynein heavy chain 1"/>
    <property type="match status" value="1"/>
</dbReference>
<dbReference type="Pfam" id="PF18198">
    <property type="entry name" value="AAA_lid_11"/>
    <property type="match status" value="1"/>
</dbReference>
<feature type="domain" description="AAA+ ATPase" evidence="21">
    <location>
        <begin position="1912"/>
        <end position="2068"/>
    </location>
</feature>
<dbReference type="Pfam" id="PF18199">
    <property type="entry name" value="Dynein_C"/>
    <property type="match status" value="1"/>
</dbReference>
<dbReference type="OrthoDB" id="419419at2759"/>
<dbReference type="Gene3D" id="1.10.8.1220">
    <property type="match status" value="1"/>
</dbReference>
<dbReference type="GO" id="GO:0030030">
    <property type="term" value="P:cell projection organization"/>
    <property type="evidence" value="ECO:0007669"/>
    <property type="project" value="UniProtKB-KW"/>
</dbReference>
<dbReference type="Gene3D" id="6.10.140.1060">
    <property type="match status" value="1"/>
</dbReference>
<evidence type="ECO:0000256" key="11">
    <source>
        <dbReference type="ARBA" id="ARBA00022840"/>
    </source>
</evidence>
<dbReference type="Pfam" id="PF21264">
    <property type="entry name" value="DYNC2H1_AAA_dom"/>
    <property type="match status" value="1"/>
</dbReference>
<dbReference type="FunFam" id="1.20.920.20:FF:000002">
    <property type="entry name" value="Cytoplasmic dynein 1 heavy chain"/>
    <property type="match status" value="1"/>
</dbReference>
<dbReference type="InterPro" id="IPR035699">
    <property type="entry name" value="AAA_6"/>
</dbReference>